<dbReference type="AlphaFoldDB" id="A0A1Y1IVP7"/>
<feature type="region of interest" description="Disordered" evidence="1">
    <location>
        <begin position="51"/>
        <end position="81"/>
    </location>
</feature>
<evidence type="ECO:0000313" key="2">
    <source>
        <dbReference type="EMBL" id="GAQ92777.1"/>
    </source>
</evidence>
<name>A0A1Y1IVP7_KLENI</name>
<feature type="compositionally biased region" description="Low complexity" evidence="1">
    <location>
        <begin position="122"/>
        <end position="139"/>
    </location>
</feature>
<reference evidence="2 3" key="1">
    <citation type="journal article" date="2014" name="Nat. Commun.">
        <title>Klebsormidium flaccidum genome reveals primary factors for plant terrestrial adaptation.</title>
        <authorList>
            <person name="Hori K."/>
            <person name="Maruyama F."/>
            <person name="Fujisawa T."/>
            <person name="Togashi T."/>
            <person name="Yamamoto N."/>
            <person name="Seo M."/>
            <person name="Sato S."/>
            <person name="Yamada T."/>
            <person name="Mori H."/>
            <person name="Tajima N."/>
            <person name="Moriyama T."/>
            <person name="Ikeuchi M."/>
            <person name="Watanabe M."/>
            <person name="Wada H."/>
            <person name="Kobayashi K."/>
            <person name="Saito M."/>
            <person name="Masuda T."/>
            <person name="Sasaki-Sekimoto Y."/>
            <person name="Mashiguchi K."/>
            <person name="Awai K."/>
            <person name="Shimojima M."/>
            <person name="Masuda S."/>
            <person name="Iwai M."/>
            <person name="Nobusawa T."/>
            <person name="Narise T."/>
            <person name="Kondo S."/>
            <person name="Saito H."/>
            <person name="Sato R."/>
            <person name="Murakawa M."/>
            <person name="Ihara Y."/>
            <person name="Oshima-Yamada Y."/>
            <person name="Ohtaka K."/>
            <person name="Satoh M."/>
            <person name="Sonobe K."/>
            <person name="Ishii M."/>
            <person name="Ohtani R."/>
            <person name="Kanamori-Sato M."/>
            <person name="Honoki R."/>
            <person name="Miyazaki D."/>
            <person name="Mochizuki H."/>
            <person name="Umetsu J."/>
            <person name="Higashi K."/>
            <person name="Shibata D."/>
            <person name="Kamiya Y."/>
            <person name="Sato N."/>
            <person name="Nakamura Y."/>
            <person name="Tabata S."/>
            <person name="Ida S."/>
            <person name="Kurokawa K."/>
            <person name="Ohta H."/>
        </authorList>
    </citation>
    <scope>NUCLEOTIDE SEQUENCE [LARGE SCALE GENOMIC DNA]</scope>
    <source>
        <strain evidence="2 3">NIES-2285</strain>
    </source>
</reference>
<dbReference type="Proteomes" id="UP000054558">
    <property type="component" value="Unassembled WGS sequence"/>
</dbReference>
<proteinExistence type="predicted"/>
<feature type="region of interest" description="Disordered" evidence="1">
    <location>
        <begin position="118"/>
        <end position="174"/>
    </location>
</feature>
<dbReference type="EMBL" id="DF238081">
    <property type="protein sequence ID" value="GAQ92777.1"/>
    <property type="molecule type" value="Genomic_DNA"/>
</dbReference>
<sequence>MESAKSRPPSFFISSLASFRISLGRQSSAFSSIPSPRTLPLVHPGRALATWRPRTTTPRLQLLSKPPARPSSSTGDELLPRILSRDLPLPTTHGASRAKTAPPCQAALRSRFLQSPRAPWLSSAVDQPSADVAADVSSSETNFSDRPTDRTSPDVPANLRSGEVFNRSAGGARS</sequence>
<organism evidence="2 3">
    <name type="scientific">Klebsormidium nitens</name>
    <name type="common">Green alga</name>
    <name type="synonym">Ulothrix nitens</name>
    <dbReference type="NCBI Taxonomy" id="105231"/>
    <lineage>
        <taxon>Eukaryota</taxon>
        <taxon>Viridiplantae</taxon>
        <taxon>Streptophyta</taxon>
        <taxon>Klebsormidiophyceae</taxon>
        <taxon>Klebsormidiales</taxon>
        <taxon>Klebsormidiaceae</taxon>
        <taxon>Klebsormidium</taxon>
    </lineage>
</organism>
<keyword evidence="3" id="KW-1185">Reference proteome</keyword>
<gene>
    <name evidence="2" type="ORF">KFL_011320030</name>
</gene>
<evidence type="ECO:0000256" key="1">
    <source>
        <dbReference type="SAM" id="MobiDB-lite"/>
    </source>
</evidence>
<evidence type="ECO:0000313" key="3">
    <source>
        <dbReference type="Proteomes" id="UP000054558"/>
    </source>
</evidence>
<accession>A0A1Y1IVP7</accession>
<protein>
    <submittedName>
        <fullName evidence="2">Uncharacterized protein</fullName>
    </submittedName>
</protein>